<dbReference type="AlphaFoldDB" id="A0A3Q8STI0"/>
<evidence type="ECO:0000313" key="1">
    <source>
        <dbReference type="EMBL" id="AZK90894.1"/>
    </source>
</evidence>
<dbReference type="InterPro" id="IPR021701">
    <property type="entry name" value="DUF3284"/>
</dbReference>
<dbReference type="Proteomes" id="UP000267945">
    <property type="component" value="Chromosome"/>
</dbReference>
<name>A0A3Q8STI0_LACHE</name>
<gene>
    <name evidence="1" type="ORF">LH5_00634</name>
</gene>
<dbReference type="EMBL" id="CP019581">
    <property type="protein sequence ID" value="AZK90894.1"/>
    <property type="molecule type" value="Genomic_DNA"/>
</dbReference>
<dbReference type="Pfam" id="PF11687">
    <property type="entry name" value="DUF3284"/>
    <property type="match status" value="1"/>
</dbReference>
<reference evidence="1 2" key="1">
    <citation type="submission" date="2017-02" db="EMBL/GenBank/DDBJ databases">
        <title>Complete genome sequence of Lactobacillus helveticus.</title>
        <authorList>
            <person name="Kim J.F."/>
            <person name="Chung Y."/>
            <person name="Kwak M."/>
        </authorList>
    </citation>
    <scope>NUCLEOTIDE SEQUENCE [LARGE SCALE GENOMIC DNA]</scope>
    <source>
        <strain evidence="1 2">LH5</strain>
    </source>
</reference>
<sequence>MITITKQFNFKAKDFFDYLEEQLIPAIKKARGNDMPVVLTKGTKYEMDGAKVEITDYERNKVYGAHFKTSRLELQIKYVTEDNDEGVKITFSEDMLSFDREKHGKLQTMFYNWQLKMGARKELKRMGDNVYANMPIWLLRIILSA</sequence>
<organism evidence="1 2">
    <name type="scientific">Lactobacillus helveticus</name>
    <name type="common">Lactobacillus suntoryeus</name>
    <dbReference type="NCBI Taxonomy" id="1587"/>
    <lineage>
        <taxon>Bacteria</taxon>
        <taxon>Bacillati</taxon>
        <taxon>Bacillota</taxon>
        <taxon>Bacilli</taxon>
        <taxon>Lactobacillales</taxon>
        <taxon>Lactobacillaceae</taxon>
        <taxon>Lactobacillus</taxon>
    </lineage>
</organism>
<protein>
    <submittedName>
        <fullName evidence="1">Uncharacterized protein</fullName>
    </submittedName>
</protein>
<accession>A0A3Q8STI0</accession>
<proteinExistence type="predicted"/>
<evidence type="ECO:0000313" key="2">
    <source>
        <dbReference type="Proteomes" id="UP000267945"/>
    </source>
</evidence>
<dbReference type="RefSeq" id="WP_014918973.1">
    <property type="nucleotide sequence ID" value="NZ_CP019581.1"/>
</dbReference>
<dbReference type="GeneID" id="99756805"/>